<keyword evidence="2 8" id="KW-0812">Transmembrane</keyword>
<dbReference type="STRING" id="22663.A0A2I0HHD2"/>
<evidence type="ECO:0000256" key="4">
    <source>
        <dbReference type="ARBA" id="ARBA00023098"/>
    </source>
</evidence>
<evidence type="ECO:0000256" key="5">
    <source>
        <dbReference type="ARBA" id="ARBA00023136"/>
    </source>
</evidence>
<evidence type="ECO:0000313" key="10">
    <source>
        <dbReference type="Proteomes" id="UP000233551"/>
    </source>
</evidence>
<dbReference type="EMBL" id="PGOL01009184">
    <property type="protein sequence ID" value="PKI31101.1"/>
    <property type="molecule type" value="Genomic_DNA"/>
</dbReference>
<feature type="region of interest" description="Disordered" evidence="7">
    <location>
        <begin position="65"/>
        <end position="101"/>
    </location>
</feature>
<evidence type="ECO:0000256" key="7">
    <source>
        <dbReference type="SAM" id="MobiDB-lite"/>
    </source>
</evidence>
<evidence type="ECO:0000256" key="6">
    <source>
        <dbReference type="ARBA" id="ARBA00023315"/>
    </source>
</evidence>
<organism evidence="9 10">
    <name type="scientific">Punica granatum</name>
    <name type="common">Pomegranate</name>
    <dbReference type="NCBI Taxonomy" id="22663"/>
    <lineage>
        <taxon>Eukaryota</taxon>
        <taxon>Viridiplantae</taxon>
        <taxon>Streptophyta</taxon>
        <taxon>Embryophyta</taxon>
        <taxon>Tracheophyta</taxon>
        <taxon>Spermatophyta</taxon>
        <taxon>Magnoliopsida</taxon>
        <taxon>eudicotyledons</taxon>
        <taxon>Gunneridae</taxon>
        <taxon>Pentapetalae</taxon>
        <taxon>rosids</taxon>
        <taxon>malvids</taxon>
        <taxon>Myrtales</taxon>
        <taxon>Lythraceae</taxon>
        <taxon>Punica</taxon>
    </lineage>
</organism>
<name>A0A2I0HHD2_PUNGR</name>
<keyword evidence="3 8" id="KW-1133">Transmembrane helix</keyword>
<dbReference type="GO" id="GO:0005783">
    <property type="term" value="C:endoplasmic reticulum"/>
    <property type="evidence" value="ECO:0007669"/>
    <property type="project" value="TreeGrafter"/>
</dbReference>
<protein>
    <submittedName>
        <fullName evidence="9">Uncharacterized protein</fullName>
    </submittedName>
</protein>
<evidence type="ECO:0000256" key="8">
    <source>
        <dbReference type="SAM" id="Phobius"/>
    </source>
</evidence>
<dbReference type="AlphaFoldDB" id="A0A2I0HHD2"/>
<comment type="caution">
    <text evidence="9">The sequence shown here is derived from an EMBL/GenBank/DDBJ whole genome shotgun (WGS) entry which is preliminary data.</text>
</comment>
<keyword evidence="10" id="KW-1185">Reference proteome</keyword>
<dbReference type="GO" id="GO:0019432">
    <property type="term" value="P:triglyceride biosynthetic process"/>
    <property type="evidence" value="ECO:0007669"/>
    <property type="project" value="TreeGrafter"/>
</dbReference>
<dbReference type="PANTHER" id="PTHR23063:SF2">
    <property type="entry name" value="GLYCEROL-3-PHOSPHATE ACYLTRANSFERASE 4, ISOFORM D-RELATED"/>
    <property type="match status" value="1"/>
</dbReference>
<evidence type="ECO:0000256" key="2">
    <source>
        <dbReference type="ARBA" id="ARBA00022692"/>
    </source>
</evidence>
<keyword evidence="6" id="KW-0012">Acyltransferase</keyword>
<dbReference type="Proteomes" id="UP000233551">
    <property type="component" value="Unassembled WGS sequence"/>
</dbReference>
<accession>A0A2I0HHD2</accession>
<feature type="transmembrane region" description="Helical" evidence="8">
    <location>
        <begin position="167"/>
        <end position="188"/>
    </location>
</feature>
<dbReference type="GO" id="GO:0004366">
    <property type="term" value="F:glycerol-3-phosphate O-acyltransferase activity"/>
    <property type="evidence" value="ECO:0007669"/>
    <property type="project" value="TreeGrafter"/>
</dbReference>
<feature type="non-terminal residue" evidence="9">
    <location>
        <position position="231"/>
    </location>
</feature>
<gene>
    <name evidence="9" type="ORF">CRG98_048511</name>
</gene>
<evidence type="ECO:0000256" key="3">
    <source>
        <dbReference type="ARBA" id="ARBA00022989"/>
    </source>
</evidence>
<feature type="transmembrane region" description="Helical" evidence="8">
    <location>
        <begin position="143"/>
        <end position="161"/>
    </location>
</feature>
<reference evidence="9 10" key="1">
    <citation type="submission" date="2017-11" db="EMBL/GenBank/DDBJ databases">
        <title>De-novo sequencing of pomegranate (Punica granatum L.) genome.</title>
        <authorList>
            <person name="Akparov Z."/>
            <person name="Amiraslanov A."/>
            <person name="Hajiyeva S."/>
            <person name="Abbasov M."/>
            <person name="Kaur K."/>
            <person name="Hamwieh A."/>
            <person name="Solovyev V."/>
            <person name="Salamov A."/>
            <person name="Braich B."/>
            <person name="Kosarev P."/>
            <person name="Mahmoud A."/>
            <person name="Hajiyev E."/>
            <person name="Babayeva S."/>
            <person name="Izzatullayeva V."/>
            <person name="Mammadov A."/>
            <person name="Mammadov A."/>
            <person name="Sharifova S."/>
            <person name="Ojaghi J."/>
            <person name="Eynullazada K."/>
            <person name="Bayramov B."/>
            <person name="Abdulazimova A."/>
            <person name="Shahmuradov I."/>
        </authorList>
    </citation>
    <scope>NUCLEOTIDE SEQUENCE [LARGE SCALE GENOMIC DNA]</scope>
    <source>
        <strain evidence="10">cv. AG2017</strain>
        <tissue evidence="9">Leaf</tissue>
    </source>
</reference>
<keyword evidence="1" id="KW-0808">Transferase</keyword>
<feature type="compositionally biased region" description="Polar residues" evidence="7">
    <location>
        <begin position="70"/>
        <end position="82"/>
    </location>
</feature>
<sequence>MSAECSDVRRHAAKMFCLSDGDGGVVTCSRIEYMSRQNSGDRPASKPLLSFKWQRKELLQSVDLVKKSATDPSPTPNINPSLRQRAWPEPRGSSGRRAPGSFPIDLKRDLLDITPSLTEAAGAIVDDSFTRCFKSNPPEPWNWNAYLFPLWCFGVVVRYLILFPLRATVLAIGWIVFLSSFIPVHFLLKGHGTLRKKIEVQGRSIVVPLVDNFLIICFNLQSTLKRPAPAN</sequence>
<keyword evidence="5 8" id="KW-0472">Membrane</keyword>
<proteinExistence type="predicted"/>
<evidence type="ECO:0000256" key="1">
    <source>
        <dbReference type="ARBA" id="ARBA00022679"/>
    </source>
</evidence>
<keyword evidence="4" id="KW-0443">Lipid metabolism</keyword>
<dbReference type="PANTHER" id="PTHR23063">
    <property type="entry name" value="PHOSPHOLIPID ACYLTRANSFERASE"/>
    <property type="match status" value="1"/>
</dbReference>
<evidence type="ECO:0000313" key="9">
    <source>
        <dbReference type="EMBL" id="PKI31101.1"/>
    </source>
</evidence>